<name>A0A8J5MGI7_9STRA</name>
<accession>A0A8J5MGI7</accession>
<evidence type="ECO:0000313" key="6">
    <source>
        <dbReference type="EMBL" id="KAG6965872.1"/>
    </source>
</evidence>
<evidence type="ECO:0000256" key="2">
    <source>
        <dbReference type="ARBA" id="ARBA00010400"/>
    </source>
</evidence>
<comment type="caution">
    <text evidence="6">The sequence shown here is derived from an EMBL/GenBank/DDBJ whole genome shotgun (WGS) entry which is preliminary data.</text>
</comment>
<evidence type="ECO:0000256" key="1">
    <source>
        <dbReference type="ARBA" id="ARBA00004613"/>
    </source>
</evidence>
<dbReference type="AlphaFoldDB" id="A0A8J5MGI7"/>
<protein>
    <recommendedName>
        <fullName evidence="5">RxLR effector protein</fullName>
    </recommendedName>
</protein>
<comment type="subcellular location">
    <subcellularLocation>
        <location evidence="1 5">Secreted</location>
    </subcellularLocation>
</comment>
<evidence type="ECO:0000256" key="4">
    <source>
        <dbReference type="ARBA" id="ARBA00022729"/>
    </source>
</evidence>
<dbReference type="GO" id="GO:0005576">
    <property type="term" value="C:extracellular region"/>
    <property type="evidence" value="ECO:0007669"/>
    <property type="project" value="UniProtKB-SubCell"/>
</dbReference>
<evidence type="ECO:0000256" key="5">
    <source>
        <dbReference type="RuleBase" id="RU367124"/>
    </source>
</evidence>
<dbReference type="EMBL" id="JAENGY010000322">
    <property type="protein sequence ID" value="KAG6965872.1"/>
    <property type="molecule type" value="Genomic_DNA"/>
</dbReference>
<keyword evidence="4 5" id="KW-0732">Signal</keyword>
<evidence type="ECO:0000256" key="3">
    <source>
        <dbReference type="ARBA" id="ARBA00022525"/>
    </source>
</evidence>
<gene>
    <name evidence="6" type="ORF">JG688_00007016</name>
</gene>
<dbReference type="Proteomes" id="UP000709295">
    <property type="component" value="Unassembled WGS sequence"/>
</dbReference>
<comment type="domain">
    <text evidence="5">The RxLR-dEER motif acts to carry the protein into the host cell cytoplasm through binding to cell surface phosphatidylinositol-3-phosphate.</text>
</comment>
<feature type="signal peptide" evidence="5">
    <location>
        <begin position="1"/>
        <end position="21"/>
    </location>
</feature>
<keyword evidence="3 5" id="KW-0964">Secreted</keyword>
<comment type="similarity">
    <text evidence="2 5">Belongs to the RxLR effector family.</text>
</comment>
<feature type="chain" id="PRO_5041015475" description="RxLR effector protein" evidence="5">
    <location>
        <begin position="22"/>
        <end position="148"/>
    </location>
</feature>
<proteinExistence type="inferred from homology"/>
<reference evidence="6" key="1">
    <citation type="submission" date="2021-01" db="EMBL/GenBank/DDBJ databases">
        <title>Phytophthora aleatoria, a newly-described species from Pinus radiata is distinct from Phytophthora cactorum isolates based on comparative genomics.</title>
        <authorList>
            <person name="Mcdougal R."/>
            <person name="Panda P."/>
            <person name="Williams N."/>
            <person name="Studholme D.J."/>
        </authorList>
    </citation>
    <scope>NUCLEOTIDE SEQUENCE</scope>
    <source>
        <strain evidence="6">NZFS 4037</strain>
    </source>
</reference>
<sequence length="148" mass="17023">MRVLLWLLLVSFITLLASSDAASATTSAKKQLLSLDIKLLSRALNVDNEKGKRFLRAGSKETVAFEDEDERGIVVQLEMFFARIKAKIQRVLIRRFEKLDTQNITPDMLAKNYQIGTLAALARNKRFIKLYTAWYQEKHPTWVSTFSK</sequence>
<dbReference type="InterPro" id="IPR031825">
    <property type="entry name" value="RXLR"/>
</dbReference>
<organism evidence="6 7">
    <name type="scientific">Phytophthora aleatoria</name>
    <dbReference type="NCBI Taxonomy" id="2496075"/>
    <lineage>
        <taxon>Eukaryota</taxon>
        <taxon>Sar</taxon>
        <taxon>Stramenopiles</taxon>
        <taxon>Oomycota</taxon>
        <taxon>Peronosporomycetes</taxon>
        <taxon>Peronosporales</taxon>
        <taxon>Peronosporaceae</taxon>
        <taxon>Phytophthora</taxon>
    </lineage>
</organism>
<evidence type="ECO:0000313" key="7">
    <source>
        <dbReference type="Proteomes" id="UP000709295"/>
    </source>
</evidence>
<keyword evidence="7" id="KW-1185">Reference proteome</keyword>
<dbReference type="Pfam" id="PF16810">
    <property type="entry name" value="RXLR"/>
    <property type="match status" value="1"/>
</dbReference>
<comment type="function">
    <text evidence="5">Effector that suppresses plant defense responses during pathogen infection.</text>
</comment>